<keyword evidence="1" id="KW-0175">Coiled coil</keyword>
<dbReference type="OrthoDB" id="1436053at2759"/>
<dbReference type="RefSeq" id="XP_014503239.1">
    <property type="nucleotide sequence ID" value="XM_014647753.1"/>
</dbReference>
<evidence type="ECO:0000313" key="2">
    <source>
        <dbReference type="Proteomes" id="UP000087766"/>
    </source>
</evidence>
<keyword evidence="2" id="KW-1185">Reference proteome</keyword>
<evidence type="ECO:0000256" key="1">
    <source>
        <dbReference type="SAM" id="Coils"/>
    </source>
</evidence>
<proteinExistence type="predicted"/>
<dbReference type="Proteomes" id="UP000087766">
    <property type="component" value="Chromosome 6"/>
</dbReference>
<name>A0A1S3UB93_VIGRR</name>
<dbReference type="CDD" id="cd00303">
    <property type="entry name" value="retropepsin_like"/>
    <property type="match status" value="1"/>
</dbReference>
<feature type="coiled-coil region" evidence="1">
    <location>
        <begin position="12"/>
        <end position="39"/>
    </location>
</feature>
<evidence type="ECO:0000313" key="3">
    <source>
        <dbReference type="RefSeq" id="XP_014503239.1"/>
    </source>
</evidence>
<dbReference type="AlphaFoldDB" id="A0A1S3UB93"/>
<sequence>MVKITEVPDDRLDSNQANFKSLESQIGQLSKRIENTEKHQFRASTEVNPKEECKVVIIGEKKKAEDDLVNKGNSENRDKEMVGVEKRKESQEIEEASEFNVSGGKEEMRVENSHDGRFREILNQVTMVPEVNPQSPPYVERINVNLEEETELTDEEEDVTVQPLKRDHPFKVKDPGCVTLSCALNDFDVEAMIDSGSNINMMPTNFLTKIRGIVLKPSDLTVMMADGSVRIPMGMVEDVIV</sequence>
<dbReference type="Gene3D" id="2.40.70.10">
    <property type="entry name" value="Acid Proteases"/>
    <property type="match status" value="1"/>
</dbReference>
<dbReference type="GeneID" id="106763580"/>
<dbReference type="PANTHER" id="PTHR33067">
    <property type="entry name" value="RNA-DIRECTED DNA POLYMERASE-RELATED"/>
    <property type="match status" value="1"/>
</dbReference>
<dbReference type="KEGG" id="vra:106763580"/>
<protein>
    <submittedName>
        <fullName evidence="3">Uncharacterized protein LOC106763580</fullName>
    </submittedName>
</protein>
<gene>
    <name evidence="3" type="primary">LOC106763580</name>
</gene>
<reference evidence="3" key="2">
    <citation type="submission" date="2025-08" db="UniProtKB">
        <authorList>
            <consortium name="RefSeq"/>
        </authorList>
    </citation>
    <scope>IDENTIFICATION</scope>
    <source>
        <tissue evidence="3">Leaf</tissue>
    </source>
</reference>
<organism evidence="2 3">
    <name type="scientific">Vigna radiata var. radiata</name>
    <name type="common">Mung bean</name>
    <name type="synonym">Phaseolus aureus</name>
    <dbReference type="NCBI Taxonomy" id="3916"/>
    <lineage>
        <taxon>Eukaryota</taxon>
        <taxon>Viridiplantae</taxon>
        <taxon>Streptophyta</taxon>
        <taxon>Embryophyta</taxon>
        <taxon>Tracheophyta</taxon>
        <taxon>Spermatophyta</taxon>
        <taxon>Magnoliopsida</taxon>
        <taxon>eudicotyledons</taxon>
        <taxon>Gunneridae</taxon>
        <taxon>Pentapetalae</taxon>
        <taxon>rosids</taxon>
        <taxon>fabids</taxon>
        <taxon>Fabales</taxon>
        <taxon>Fabaceae</taxon>
        <taxon>Papilionoideae</taxon>
        <taxon>50 kb inversion clade</taxon>
        <taxon>NPAAA clade</taxon>
        <taxon>indigoferoid/millettioid clade</taxon>
        <taxon>Phaseoleae</taxon>
        <taxon>Vigna</taxon>
    </lineage>
</organism>
<reference evidence="2" key="1">
    <citation type="journal article" date="2014" name="Nat. Commun.">
        <title>Genome sequence of mungbean and insights into evolution within Vigna species.</title>
        <authorList>
            <person name="Kang Y.J."/>
            <person name="Kim S.K."/>
            <person name="Kim M.Y."/>
            <person name="Lestari P."/>
            <person name="Kim K.H."/>
            <person name="Ha B.K."/>
            <person name="Jun T.H."/>
            <person name="Hwang W.J."/>
            <person name="Lee T."/>
            <person name="Lee J."/>
            <person name="Shim S."/>
            <person name="Yoon M.Y."/>
            <person name="Jang Y.E."/>
            <person name="Han K.S."/>
            <person name="Taeprayoon P."/>
            <person name="Yoon N."/>
            <person name="Somta P."/>
            <person name="Tanya P."/>
            <person name="Kim K.S."/>
            <person name="Gwag J.G."/>
            <person name="Moon J.K."/>
            <person name="Lee Y.H."/>
            <person name="Park B.S."/>
            <person name="Bombarely A."/>
            <person name="Doyle J.J."/>
            <person name="Jackson S.A."/>
            <person name="Schafleitner R."/>
            <person name="Srinives P."/>
            <person name="Varshney R.K."/>
            <person name="Lee S.H."/>
        </authorList>
    </citation>
    <scope>NUCLEOTIDE SEQUENCE [LARGE SCALE GENOMIC DNA]</scope>
    <source>
        <strain evidence="2">cv. VC1973A</strain>
    </source>
</reference>
<accession>A0A1S3UB93</accession>
<dbReference type="InterPro" id="IPR021109">
    <property type="entry name" value="Peptidase_aspartic_dom_sf"/>
</dbReference>
<dbReference type="PANTHER" id="PTHR33067:SF9">
    <property type="entry name" value="RNA-DIRECTED DNA POLYMERASE"/>
    <property type="match status" value="1"/>
</dbReference>